<reference evidence="1 2" key="1">
    <citation type="submission" date="2020-08" db="EMBL/GenBank/DDBJ databases">
        <title>Genomic Encyclopedia of Type Strains, Phase IV (KMG-V): Genome sequencing to study the core and pangenomes of soil and plant-associated prokaryotes.</title>
        <authorList>
            <person name="Whitman W."/>
        </authorList>
    </citation>
    <scope>NUCLEOTIDE SEQUENCE [LARGE SCALE GENOMIC DNA]</scope>
    <source>
        <strain evidence="1 2">SEMIA 402</strain>
    </source>
</reference>
<evidence type="ECO:0000313" key="2">
    <source>
        <dbReference type="Proteomes" id="UP000533641"/>
    </source>
</evidence>
<gene>
    <name evidence="1" type="ORF">GGE12_004808</name>
</gene>
<evidence type="ECO:0000313" key="1">
    <source>
        <dbReference type="EMBL" id="MBB4277010.1"/>
    </source>
</evidence>
<dbReference type="Proteomes" id="UP000533641">
    <property type="component" value="Unassembled WGS sequence"/>
</dbReference>
<protein>
    <submittedName>
        <fullName evidence="1">Uncharacterized protein</fullName>
    </submittedName>
</protein>
<name>A0A7W6WGI1_9HYPH</name>
<organism evidence="1 2">
    <name type="scientific">Rhizobium mongolense</name>
    <dbReference type="NCBI Taxonomy" id="57676"/>
    <lineage>
        <taxon>Bacteria</taxon>
        <taxon>Pseudomonadati</taxon>
        <taxon>Pseudomonadota</taxon>
        <taxon>Alphaproteobacteria</taxon>
        <taxon>Hyphomicrobiales</taxon>
        <taxon>Rhizobiaceae</taxon>
        <taxon>Rhizobium/Agrobacterium group</taxon>
        <taxon>Rhizobium</taxon>
    </lineage>
</organism>
<comment type="caution">
    <text evidence="1">The sequence shown here is derived from an EMBL/GenBank/DDBJ whole genome shotgun (WGS) entry which is preliminary data.</text>
</comment>
<dbReference type="EMBL" id="JACIGM010000011">
    <property type="protein sequence ID" value="MBB4277010.1"/>
    <property type="molecule type" value="Genomic_DNA"/>
</dbReference>
<accession>A0A7W6WGI1</accession>
<proteinExistence type="predicted"/>
<dbReference type="AlphaFoldDB" id="A0A7W6WGI1"/>
<sequence>MSRFVQIPDWTPGYINVCPRHIDILVECTACGETREFQRDRLSMAMRHALIADIEKRLKCTSCGEKAGKLRFGSYVTAIGDGSCSSQRTE</sequence>
<dbReference type="RefSeq" id="WP_183927648.1">
    <property type="nucleotide sequence ID" value="NZ_JACIGM010000011.1"/>
</dbReference>